<evidence type="ECO:0000313" key="12">
    <source>
        <dbReference type="Proteomes" id="UP000256542"/>
    </source>
</evidence>
<gene>
    <name evidence="11" type="ORF">DFP81_12118</name>
</gene>
<dbReference type="EMBL" id="QUNG01000021">
    <property type="protein sequence ID" value="REG78463.1"/>
    <property type="molecule type" value="Genomic_DNA"/>
</dbReference>
<dbReference type="Pfam" id="PF00672">
    <property type="entry name" value="HAMP"/>
    <property type="match status" value="1"/>
</dbReference>
<evidence type="ECO:0000256" key="7">
    <source>
        <dbReference type="PROSITE-ProRule" id="PRU00284"/>
    </source>
</evidence>
<dbReference type="CDD" id="cd11386">
    <property type="entry name" value="MCP_signal"/>
    <property type="match status" value="1"/>
</dbReference>
<proteinExistence type="inferred from homology"/>
<evidence type="ECO:0000256" key="2">
    <source>
        <dbReference type="ARBA" id="ARBA00022692"/>
    </source>
</evidence>
<feature type="transmembrane region" description="Helical" evidence="8">
    <location>
        <begin position="12"/>
        <end position="33"/>
    </location>
</feature>
<feature type="domain" description="HAMP" evidence="10">
    <location>
        <begin position="299"/>
        <end position="353"/>
    </location>
</feature>
<accession>A0A3E0D7J3</accession>
<evidence type="ECO:0000259" key="9">
    <source>
        <dbReference type="PROSITE" id="PS50111"/>
    </source>
</evidence>
<keyword evidence="12" id="KW-1185">Reference proteome</keyword>
<name>A0A3E0D7J3_9GAMM</name>
<dbReference type="RefSeq" id="WP_181903135.1">
    <property type="nucleotide sequence ID" value="NZ_QUNG01000021.1"/>
</dbReference>
<dbReference type="FunFam" id="1.10.287.950:FF:000001">
    <property type="entry name" value="Methyl-accepting chemotaxis sensory transducer"/>
    <property type="match status" value="1"/>
</dbReference>
<keyword evidence="3 8" id="KW-1133">Transmembrane helix</keyword>
<evidence type="ECO:0000256" key="5">
    <source>
        <dbReference type="ARBA" id="ARBA00023224"/>
    </source>
</evidence>
<organism evidence="11 12">
    <name type="scientific">Marinomonas pollencensis</name>
    <dbReference type="NCBI Taxonomy" id="491954"/>
    <lineage>
        <taxon>Bacteria</taxon>
        <taxon>Pseudomonadati</taxon>
        <taxon>Pseudomonadota</taxon>
        <taxon>Gammaproteobacteria</taxon>
        <taxon>Oceanospirillales</taxon>
        <taxon>Oceanospirillaceae</taxon>
        <taxon>Marinomonas</taxon>
    </lineage>
</organism>
<dbReference type="GO" id="GO:0006935">
    <property type="term" value="P:chemotaxis"/>
    <property type="evidence" value="ECO:0007669"/>
    <property type="project" value="UniProtKB-ARBA"/>
</dbReference>
<evidence type="ECO:0000256" key="8">
    <source>
        <dbReference type="SAM" id="Phobius"/>
    </source>
</evidence>
<dbReference type="SUPFAM" id="SSF58104">
    <property type="entry name" value="Methyl-accepting chemotaxis protein (MCP) signaling domain"/>
    <property type="match status" value="1"/>
</dbReference>
<evidence type="ECO:0000256" key="3">
    <source>
        <dbReference type="ARBA" id="ARBA00022989"/>
    </source>
</evidence>
<feature type="transmembrane region" description="Helical" evidence="8">
    <location>
        <begin position="269"/>
        <end position="293"/>
    </location>
</feature>
<dbReference type="Proteomes" id="UP000256542">
    <property type="component" value="Unassembled WGS sequence"/>
</dbReference>
<dbReference type="Pfam" id="PF00015">
    <property type="entry name" value="MCPsignal"/>
    <property type="match status" value="1"/>
</dbReference>
<sequence length="630" mass="69343">MINRFANMNIKARVYLPIVLLLILMLAVIYFNFNGNQQVSHATQVQQQVTENRNTAIDLSQSLNDYFMGSTSLNELGAKIETFSARLQNRPAIQTRLEEIDNRLKEYQQIKIEVAGLEQNNFSLIDARYNKADDDTHDTLDDLRNNKITYQDDRLKAASGSVHFMASMYQFKYLLANFKYQPDLLPELQKFIASSLQDAERNIELLSGTPFVEGPKQGKKDLLTVRANVNQIHDKTLVLDRISNDLKEKIVALENEFSEEQAANNASTFALFSGYLFTLMVVIIGLVIVMIIITTVTAKSILTPIYSLQRAATELAQGEGNLTKRLEVRSQDEIGQLSSSFNLFLDKVHGIMIQVSSLSTKLNQIANQLGQQTDETGQSINKQKSDTDQIAVAVDQMASTVKEIANTATSTADSAQASVTQTQDGMANMLSTADLLKEVNGELTGASTIIKEMEENSVQIGSILEVIRGISEQTNLLALNAAIEAARAGEHGRGFAVVADEVRGLAQRTKESTDEIQNMIESLQTISKKAVDSMGSGLDKSTNATSTFLATQTVLEAVSKQIQTITDMNLQVAAAVEEQSCATEEVQRSTSNVKASSEQIAEVSQATQKLVIEMNHMTAELDNEVGKFVL</sequence>
<dbReference type="InterPro" id="IPR004089">
    <property type="entry name" value="MCPsignal_dom"/>
</dbReference>
<reference evidence="11 12" key="1">
    <citation type="submission" date="2018-08" db="EMBL/GenBank/DDBJ databases">
        <title>Genomic Encyclopedia of Type Strains, Phase III (KMG-III): the genomes of soil and plant-associated and newly described type strains.</title>
        <authorList>
            <person name="Whitman W."/>
        </authorList>
    </citation>
    <scope>NUCLEOTIDE SEQUENCE [LARGE SCALE GENOMIC DNA]</scope>
    <source>
        <strain evidence="11 12">CECT 7375</strain>
    </source>
</reference>
<dbReference type="GO" id="GO:0016020">
    <property type="term" value="C:membrane"/>
    <property type="evidence" value="ECO:0007669"/>
    <property type="project" value="UniProtKB-SubCell"/>
</dbReference>
<evidence type="ECO:0000256" key="6">
    <source>
        <dbReference type="ARBA" id="ARBA00029447"/>
    </source>
</evidence>
<evidence type="ECO:0000256" key="1">
    <source>
        <dbReference type="ARBA" id="ARBA00004141"/>
    </source>
</evidence>
<keyword evidence="2 8" id="KW-0812">Transmembrane</keyword>
<dbReference type="CDD" id="cd06225">
    <property type="entry name" value="HAMP"/>
    <property type="match status" value="1"/>
</dbReference>
<dbReference type="SMART" id="SM00283">
    <property type="entry name" value="MA"/>
    <property type="match status" value="1"/>
</dbReference>
<dbReference type="AlphaFoldDB" id="A0A3E0D7J3"/>
<dbReference type="PROSITE" id="PS50111">
    <property type="entry name" value="CHEMOTAXIS_TRANSDUC_2"/>
    <property type="match status" value="1"/>
</dbReference>
<evidence type="ECO:0000256" key="4">
    <source>
        <dbReference type="ARBA" id="ARBA00023136"/>
    </source>
</evidence>
<dbReference type="GO" id="GO:0007165">
    <property type="term" value="P:signal transduction"/>
    <property type="evidence" value="ECO:0007669"/>
    <property type="project" value="UniProtKB-KW"/>
</dbReference>
<protein>
    <submittedName>
        <fullName evidence="11">Methyl-accepting chemotaxis protein</fullName>
    </submittedName>
</protein>
<dbReference type="PANTHER" id="PTHR32089:SF119">
    <property type="entry name" value="METHYL-ACCEPTING CHEMOTAXIS PROTEIN CTPL"/>
    <property type="match status" value="1"/>
</dbReference>
<keyword evidence="4 8" id="KW-0472">Membrane</keyword>
<dbReference type="Gene3D" id="1.10.287.950">
    <property type="entry name" value="Methyl-accepting chemotaxis protein"/>
    <property type="match status" value="1"/>
</dbReference>
<evidence type="ECO:0000313" key="11">
    <source>
        <dbReference type="EMBL" id="REG78463.1"/>
    </source>
</evidence>
<dbReference type="InterPro" id="IPR003660">
    <property type="entry name" value="HAMP_dom"/>
</dbReference>
<comment type="similarity">
    <text evidence="6">Belongs to the methyl-accepting chemotaxis (MCP) protein family.</text>
</comment>
<comment type="subcellular location">
    <subcellularLocation>
        <location evidence="1">Membrane</location>
        <topology evidence="1">Multi-pass membrane protein</topology>
    </subcellularLocation>
</comment>
<dbReference type="SMART" id="SM00304">
    <property type="entry name" value="HAMP"/>
    <property type="match status" value="1"/>
</dbReference>
<comment type="caution">
    <text evidence="11">The sequence shown here is derived from an EMBL/GenBank/DDBJ whole genome shotgun (WGS) entry which is preliminary data.</text>
</comment>
<feature type="domain" description="Methyl-accepting transducer" evidence="9">
    <location>
        <begin position="358"/>
        <end position="594"/>
    </location>
</feature>
<keyword evidence="5 7" id="KW-0807">Transducer</keyword>
<dbReference type="PANTHER" id="PTHR32089">
    <property type="entry name" value="METHYL-ACCEPTING CHEMOTAXIS PROTEIN MCPB"/>
    <property type="match status" value="1"/>
</dbReference>
<evidence type="ECO:0000259" key="10">
    <source>
        <dbReference type="PROSITE" id="PS50885"/>
    </source>
</evidence>
<dbReference type="PROSITE" id="PS50885">
    <property type="entry name" value="HAMP"/>
    <property type="match status" value="1"/>
</dbReference>